<name>A0ABX7G3W7_9GAMM</name>
<evidence type="ECO:0000256" key="3">
    <source>
        <dbReference type="ARBA" id="ARBA00021563"/>
    </source>
</evidence>
<evidence type="ECO:0000256" key="4">
    <source>
        <dbReference type="ARBA" id="ARBA00022448"/>
    </source>
</evidence>
<dbReference type="Pfam" id="PF01203">
    <property type="entry name" value="T2SSN"/>
    <property type="match status" value="1"/>
</dbReference>
<keyword evidence="5" id="KW-1003">Cell membrane</keyword>
<reference evidence="11 12" key="1">
    <citation type="journal article" date="2012" name="Antonie Van Leeuwenhoek">
        <title>Shewanella litorisediminis sp. nov., a gammaproteobacterium isolated from a tidal flat sediment.</title>
        <authorList>
            <person name="Lee M.H."/>
            <person name="Yoon J.H."/>
        </authorList>
    </citation>
    <scope>NUCLEOTIDE SEQUENCE [LARGE SCALE GENOMIC DNA]</scope>
    <source>
        <strain evidence="11 12">SMK1-12</strain>
    </source>
</reference>
<protein>
    <recommendedName>
        <fullName evidence="3">Type II secretion system protein N</fullName>
    </recommendedName>
    <alternativeName>
        <fullName evidence="10">General secretion pathway protein N</fullName>
    </alternativeName>
</protein>
<evidence type="ECO:0000256" key="1">
    <source>
        <dbReference type="ARBA" id="ARBA00004533"/>
    </source>
</evidence>
<evidence type="ECO:0000313" key="11">
    <source>
        <dbReference type="EMBL" id="QRH02019.1"/>
    </source>
</evidence>
<evidence type="ECO:0000256" key="8">
    <source>
        <dbReference type="ARBA" id="ARBA00022927"/>
    </source>
</evidence>
<dbReference type="InterPro" id="IPR022792">
    <property type="entry name" value="T2SS_protein-GspN"/>
</dbReference>
<gene>
    <name evidence="11" type="ORF">JQC75_00810</name>
</gene>
<dbReference type="InterPro" id="IPR000645">
    <property type="entry name" value="T2SS_GspN_CS"/>
</dbReference>
<sequence>MFKKIVIGVLLYLVFMIALLPASLVVAIAPLPQGISIGGVTGTLWQGEAATVQVKDRQLEQVKWDIHALKLLTGALVADVQIGGRASALQMKGELGWSFSGARVANLKLDTGHGFLLGNTKLPFGAKVQGDVSLMLAEYRQGQPLCDALTGKVFIQNANLNNQFGEYPLGSAELNLTCDAGQVQLMAMEDKNQLGLTGTVLLADQGKLVVKAKIRETDFQTEDMKKALAFLGRKDAEGYYPLVWQGKVPGL</sequence>
<comment type="similarity">
    <text evidence="2">Belongs to the GSP N family.</text>
</comment>
<evidence type="ECO:0000256" key="5">
    <source>
        <dbReference type="ARBA" id="ARBA00022475"/>
    </source>
</evidence>
<proteinExistence type="inferred from homology"/>
<evidence type="ECO:0000256" key="9">
    <source>
        <dbReference type="ARBA" id="ARBA00023136"/>
    </source>
</evidence>
<keyword evidence="12" id="KW-1185">Reference proteome</keyword>
<keyword evidence="8" id="KW-0653">Protein transport</keyword>
<dbReference type="Proteomes" id="UP000596252">
    <property type="component" value="Chromosome"/>
</dbReference>
<accession>A0ABX7G3W7</accession>
<dbReference type="RefSeq" id="WP_203325678.1">
    <property type="nucleotide sequence ID" value="NZ_CP069213.1"/>
</dbReference>
<keyword evidence="7" id="KW-0812">Transmembrane</keyword>
<dbReference type="EMBL" id="CP069213">
    <property type="protein sequence ID" value="QRH02019.1"/>
    <property type="molecule type" value="Genomic_DNA"/>
</dbReference>
<dbReference type="PROSITE" id="PS01142">
    <property type="entry name" value="T2SP_N"/>
    <property type="match status" value="1"/>
</dbReference>
<evidence type="ECO:0000256" key="10">
    <source>
        <dbReference type="ARBA" id="ARBA00030772"/>
    </source>
</evidence>
<evidence type="ECO:0000256" key="6">
    <source>
        <dbReference type="ARBA" id="ARBA00022519"/>
    </source>
</evidence>
<keyword evidence="6" id="KW-0997">Cell inner membrane</keyword>
<evidence type="ECO:0000256" key="2">
    <source>
        <dbReference type="ARBA" id="ARBA00007208"/>
    </source>
</evidence>
<evidence type="ECO:0000256" key="7">
    <source>
        <dbReference type="ARBA" id="ARBA00022692"/>
    </source>
</evidence>
<keyword evidence="4" id="KW-0813">Transport</keyword>
<organism evidence="11 12">
    <name type="scientific">Shewanella litorisediminis</name>
    <dbReference type="NCBI Taxonomy" id="1173586"/>
    <lineage>
        <taxon>Bacteria</taxon>
        <taxon>Pseudomonadati</taxon>
        <taxon>Pseudomonadota</taxon>
        <taxon>Gammaproteobacteria</taxon>
        <taxon>Alteromonadales</taxon>
        <taxon>Shewanellaceae</taxon>
        <taxon>Shewanella</taxon>
    </lineage>
</organism>
<comment type="subcellular location">
    <subcellularLocation>
        <location evidence="1">Cell inner membrane</location>
    </subcellularLocation>
</comment>
<evidence type="ECO:0000313" key="12">
    <source>
        <dbReference type="Proteomes" id="UP000596252"/>
    </source>
</evidence>
<keyword evidence="9" id="KW-0472">Membrane</keyword>